<evidence type="ECO:0000256" key="1">
    <source>
        <dbReference type="ARBA" id="ARBA00022723"/>
    </source>
</evidence>
<dbReference type="PROSITE" id="PS50102">
    <property type="entry name" value="RRM"/>
    <property type="match status" value="1"/>
</dbReference>
<keyword evidence="15" id="KW-1185">Reference proteome</keyword>
<dbReference type="InterPro" id="IPR034365">
    <property type="entry name" value="AtC3H46-like_RRM"/>
</dbReference>
<dbReference type="HOGENOM" id="CLU_028778_0_0_1"/>
<dbReference type="Pfam" id="PF23182">
    <property type="entry name" value="PABC_AtC3H46"/>
    <property type="match status" value="1"/>
</dbReference>
<dbReference type="Gramene" id="rna22207">
    <property type="protein sequence ID" value="RHN60019.1"/>
    <property type="gene ID" value="gene22207"/>
</dbReference>
<dbReference type="EMBL" id="KL402730">
    <property type="protein sequence ID" value="KEH17606.1"/>
    <property type="molecule type" value="Genomic_DNA"/>
</dbReference>
<dbReference type="Proteomes" id="UP000265566">
    <property type="component" value="Chromosome 4"/>
</dbReference>
<dbReference type="EnsemblPlants" id="AES88040">
    <property type="protein sequence ID" value="AES88040"/>
    <property type="gene ID" value="MTR_4g043660"/>
</dbReference>
<feature type="region of interest" description="Disordered" evidence="8">
    <location>
        <begin position="547"/>
        <end position="569"/>
    </location>
</feature>
<evidence type="ECO:0000259" key="9">
    <source>
        <dbReference type="PROSITE" id="PS50102"/>
    </source>
</evidence>
<evidence type="ECO:0000313" key="14">
    <source>
        <dbReference type="EnsemblPlants" id="AES88040"/>
    </source>
</evidence>
<keyword evidence="2 7" id="KW-0863">Zinc-finger</keyword>
<dbReference type="SUPFAM" id="SSF90229">
    <property type="entry name" value="CCCH zinc finger"/>
    <property type="match status" value="1"/>
</dbReference>
<dbReference type="GO" id="GO:0003723">
    <property type="term" value="F:RNA binding"/>
    <property type="evidence" value="ECO:0007669"/>
    <property type="project" value="UniProtKB-UniRule"/>
</dbReference>
<reference evidence="11 15" key="2">
    <citation type="journal article" date="2014" name="BMC Genomics">
        <title>An improved genome release (version Mt4.0) for the model legume Medicago truncatula.</title>
        <authorList>
            <person name="Tang H."/>
            <person name="Krishnakumar V."/>
            <person name="Bidwell S."/>
            <person name="Rosen B."/>
            <person name="Chan A."/>
            <person name="Zhou S."/>
            <person name="Gentzbittel L."/>
            <person name="Childs K.L."/>
            <person name="Yandell M."/>
            <person name="Gundlach H."/>
            <person name="Mayer K.F."/>
            <person name="Schwartz D.C."/>
            <person name="Town C.D."/>
        </authorList>
    </citation>
    <scope>GENOME REANNOTATION</scope>
    <source>
        <strain evidence="11">A17</strain>
        <strain evidence="14 15">cv. Jemalong A17</strain>
    </source>
</reference>
<evidence type="ECO:0000256" key="7">
    <source>
        <dbReference type="PROSITE-ProRule" id="PRU00723"/>
    </source>
</evidence>
<sequence length="666" mass="73267">MDGYEATKMVFSRIKSMDPENASNIMGLLLSKEHGEKEMIRLALSPESLIHSVIFKARKELGLPCSNNSPPTPSSTSPSPSPNFLSRQNSSTSSRLSSGFNLPPSLTIPNPSWGATTTTMSMSDQFQNHDDSDPIDDFQLQDQLSFLNDGSDPSYGWGGNSSLHRRSCSVNDAYLAGSEDPSAGLGWKPCLYFARGYCKNGTSCRFLHGDASAAAAAIVGSPNKIENMMDQYHHELLRSKSSHQQRFAAAAAASQLMASNSFLCSPKGMNFLLQQQQNQNDTQRAAAAALMMNEELHKFGRSRLERNDFSLYSPTGMINPASRQIYLTFPADSTFREEDVSEYFSKFGPVQDVRIPYQQKRMFGFVTFVFPETVKDILSKGNPHFVCEARVLVKPYKEKGKIPDKKQLQQQGDFSPCRTPTGLVDARDQYDLQLAERMFYNTEDMLWRRKEQAELQQQALEIQRRRLMGLQLLDIKNQHQRALSTGSLVHSPTQSPNMFDQNLVLPFRRSSEFSDVIGSNSASAHSNASVSAGQQSVKGYAGKEVLVNGENGNSESNENGKTSSSHEEELNLHECLELEHNLPDSPFASPTKAVGDLVGPFSNGPLETIDSDASTSSKFGTSKLLPTSASLDMGSFKPYNNCQLPRFSSAHGTIGMFAGTGGPIGI</sequence>
<dbReference type="PANTHER" id="PTHR24009:SF3">
    <property type="entry name" value="RNA-BINDING (RRM_RBD_RNP MOTIFS) FAMILY PROTEIN-RELATED"/>
    <property type="match status" value="1"/>
</dbReference>
<dbReference type="InterPro" id="IPR000504">
    <property type="entry name" value="RRM_dom"/>
</dbReference>
<proteinExistence type="predicted"/>
<feature type="domain" description="C3H1-type" evidence="10">
    <location>
        <begin position="184"/>
        <end position="211"/>
    </location>
</feature>
<dbReference type="SMART" id="SM00360">
    <property type="entry name" value="RRM"/>
    <property type="match status" value="1"/>
</dbReference>
<dbReference type="EMBL" id="PSQE01000004">
    <property type="protein sequence ID" value="RHN60019.1"/>
    <property type="molecule type" value="Genomic_DNA"/>
</dbReference>
<gene>
    <name evidence="14" type="primary">11440909</name>
    <name evidence="11" type="ordered locus">MTR_4g043660</name>
    <name evidence="12" type="ORF">MTR_0005s0130</name>
    <name evidence="13" type="ORF">MtrunA17_Chr4g0020571</name>
</gene>
<dbReference type="OrthoDB" id="1897736at2759"/>
<dbReference type="Gene3D" id="3.30.70.330">
    <property type="match status" value="1"/>
</dbReference>
<evidence type="ECO:0000256" key="4">
    <source>
        <dbReference type="ARBA" id="ARBA00022884"/>
    </source>
</evidence>
<keyword evidence="5" id="KW-0238">DNA-binding</keyword>
<dbReference type="PROSITE" id="PS50103">
    <property type="entry name" value="ZF_C3H1"/>
    <property type="match status" value="1"/>
</dbReference>
<dbReference type="InterPro" id="IPR012677">
    <property type="entry name" value="Nucleotide-bd_a/b_plait_sf"/>
</dbReference>
<keyword evidence="3 7" id="KW-0862">Zinc</keyword>
<feature type="compositionally biased region" description="Polar residues" evidence="8">
    <location>
        <begin position="107"/>
        <end position="126"/>
    </location>
</feature>
<evidence type="ECO:0000256" key="6">
    <source>
        <dbReference type="PROSITE-ProRule" id="PRU00176"/>
    </source>
</evidence>
<reference evidence="14" key="3">
    <citation type="submission" date="2015-04" db="UniProtKB">
        <authorList>
            <consortium name="EnsemblPlants"/>
        </authorList>
    </citation>
    <scope>IDENTIFICATION</scope>
    <source>
        <strain evidence="14">cv. Jemalong A17</strain>
    </source>
</reference>
<reference evidence="13" key="5">
    <citation type="journal article" date="2018" name="Nat. Plants">
        <title>Whole-genome landscape of Medicago truncatula symbiotic genes.</title>
        <authorList>
            <person name="Pecrix Y."/>
            <person name="Gamas P."/>
            <person name="Carrere S."/>
        </authorList>
    </citation>
    <scope>NUCLEOTIDE SEQUENCE</scope>
    <source>
        <tissue evidence="13">Leaves</tissue>
    </source>
</reference>
<dbReference type="InterPro" id="IPR035979">
    <property type="entry name" value="RBD_domain_sf"/>
</dbReference>
<dbReference type="EMBL" id="CM001220">
    <property type="protein sequence ID" value="AES88040.1"/>
    <property type="molecule type" value="Genomic_DNA"/>
</dbReference>
<dbReference type="InterPro" id="IPR000571">
    <property type="entry name" value="Znf_CCCH"/>
</dbReference>
<dbReference type="Gene3D" id="4.10.1000.10">
    <property type="entry name" value="Zinc finger, CCCH-type"/>
    <property type="match status" value="1"/>
</dbReference>
<dbReference type="Pfam" id="PF00642">
    <property type="entry name" value="zf-CCCH"/>
    <property type="match status" value="1"/>
</dbReference>
<evidence type="ECO:0000313" key="16">
    <source>
        <dbReference type="Proteomes" id="UP000265566"/>
    </source>
</evidence>
<name>G7JUR4_MEDTR</name>
<feature type="region of interest" description="Disordered" evidence="8">
    <location>
        <begin position="64"/>
        <end position="137"/>
    </location>
</feature>
<evidence type="ECO:0000256" key="5">
    <source>
        <dbReference type="ARBA" id="ARBA00023125"/>
    </source>
</evidence>
<dbReference type="InterPro" id="IPR056276">
    <property type="entry name" value="AtC3H46-like_PABC-like"/>
</dbReference>
<reference evidence="11 15" key="1">
    <citation type="journal article" date="2011" name="Nature">
        <title>The Medicago genome provides insight into the evolution of rhizobial symbioses.</title>
        <authorList>
            <person name="Young N.D."/>
            <person name="Debelle F."/>
            <person name="Oldroyd G.E."/>
            <person name="Geurts R."/>
            <person name="Cannon S.B."/>
            <person name="Udvardi M.K."/>
            <person name="Benedito V.A."/>
            <person name="Mayer K.F."/>
            <person name="Gouzy J."/>
            <person name="Schoof H."/>
            <person name="Van de Peer Y."/>
            <person name="Proost S."/>
            <person name="Cook D.R."/>
            <person name="Meyers B.C."/>
            <person name="Spannagl M."/>
            <person name="Cheung F."/>
            <person name="De Mita S."/>
            <person name="Krishnakumar V."/>
            <person name="Gundlach H."/>
            <person name="Zhou S."/>
            <person name="Mudge J."/>
            <person name="Bharti A.K."/>
            <person name="Murray J.D."/>
            <person name="Naoumkina M.A."/>
            <person name="Rosen B."/>
            <person name="Silverstein K.A."/>
            <person name="Tang H."/>
            <person name="Rombauts S."/>
            <person name="Zhao P.X."/>
            <person name="Zhou P."/>
            <person name="Barbe V."/>
            <person name="Bardou P."/>
            <person name="Bechner M."/>
            <person name="Bellec A."/>
            <person name="Berger A."/>
            <person name="Berges H."/>
            <person name="Bidwell S."/>
            <person name="Bisseling T."/>
            <person name="Choisne N."/>
            <person name="Couloux A."/>
            <person name="Denny R."/>
            <person name="Deshpande S."/>
            <person name="Dai X."/>
            <person name="Doyle J.J."/>
            <person name="Dudez A.M."/>
            <person name="Farmer A.D."/>
            <person name="Fouteau S."/>
            <person name="Franken C."/>
            <person name="Gibelin C."/>
            <person name="Gish J."/>
            <person name="Goldstein S."/>
            <person name="Gonzalez A.J."/>
            <person name="Green P.J."/>
            <person name="Hallab A."/>
            <person name="Hartog M."/>
            <person name="Hua A."/>
            <person name="Humphray S.J."/>
            <person name="Jeong D.H."/>
            <person name="Jing Y."/>
            <person name="Jocker A."/>
            <person name="Kenton S.M."/>
            <person name="Kim D.J."/>
            <person name="Klee K."/>
            <person name="Lai H."/>
            <person name="Lang C."/>
            <person name="Lin S."/>
            <person name="Macmil S.L."/>
            <person name="Magdelenat G."/>
            <person name="Matthews L."/>
            <person name="McCorrison J."/>
            <person name="Monaghan E.L."/>
            <person name="Mun J.H."/>
            <person name="Najar F.Z."/>
            <person name="Nicholson C."/>
            <person name="Noirot C."/>
            <person name="O'Bleness M."/>
            <person name="Paule C.R."/>
            <person name="Poulain J."/>
            <person name="Prion F."/>
            <person name="Qin B."/>
            <person name="Qu C."/>
            <person name="Retzel E.F."/>
            <person name="Riddle C."/>
            <person name="Sallet E."/>
            <person name="Samain S."/>
            <person name="Samson N."/>
            <person name="Sanders I."/>
            <person name="Saurat O."/>
            <person name="Scarpelli C."/>
            <person name="Schiex T."/>
            <person name="Segurens B."/>
            <person name="Severin A.J."/>
            <person name="Sherrier D.J."/>
            <person name="Shi R."/>
            <person name="Sims S."/>
            <person name="Singer S.R."/>
            <person name="Sinharoy S."/>
            <person name="Sterck L."/>
            <person name="Viollet A."/>
            <person name="Wang B.B."/>
            <person name="Wang K."/>
            <person name="Wang M."/>
            <person name="Wang X."/>
            <person name="Warfsmann J."/>
            <person name="Weissenbach J."/>
            <person name="White D.D."/>
            <person name="White J.D."/>
            <person name="Wiley G.B."/>
            <person name="Wincker P."/>
            <person name="Xing Y."/>
            <person name="Yang L."/>
            <person name="Yao Z."/>
            <person name="Ying F."/>
            <person name="Zhai J."/>
            <person name="Zhou L."/>
            <person name="Zuber A."/>
            <person name="Denarie J."/>
            <person name="Dixon R.A."/>
            <person name="May G.D."/>
            <person name="Schwartz D.C."/>
            <person name="Rogers J."/>
            <person name="Quetier F."/>
            <person name="Town C.D."/>
            <person name="Roe B.A."/>
        </authorList>
    </citation>
    <scope>NUCLEOTIDE SEQUENCE [LARGE SCALE GENOMIC DNA]</scope>
    <source>
        <strain evidence="11">A17</strain>
        <strain evidence="14 15">cv. Jemalong A17</strain>
    </source>
</reference>
<dbReference type="AlphaFoldDB" id="G7JUR4"/>
<dbReference type="EnsemblPlants" id="KEH17606">
    <property type="protein sequence ID" value="KEH17606"/>
    <property type="gene ID" value="MTR_0005s0130"/>
</dbReference>
<evidence type="ECO:0000313" key="12">
    <source>
        <dbReference type="EMBL" id="KEH17606.1"/>
    </source>
</evidence>
<evidence type="ECO:0000313" key="11">
    <source>
        <dbReference type="EMBL" id="AES88040.1"/>
    </source>
</evidence>
<dbReference type="OMA" id="FEMMEHC"/>
<accession>G7JUR4</accession>
<dbReference type="Proteomes" id="UP000002051">
    <property type="component" value="Chromosome 4"/>
</dbReference>
<dbReference type="InterPro" id="IPR036855">
    <property type="entry name" value="Znf_CCCH_sf"/>
</dbReference>
<protein>
    <submittedName>
        <fullName evidence="13">Putative transcription factor C3H family</fullName>
    </submittedName>
    <submittedName>
        <fullName evidence="11">RNA-binding domain CCCH-type zinc finger protein</fullName>
    </submittedName>
</protein>
<dbReference type="FunFam" id="3.30.70.330:FF:000678">
    <property type="entry name" value="zinc finger CCCH domain-containing protein 53-like isoform X2"/>
    <property type="match status" value="1"/>
</dbReference>
<keyword evidence="4 6" id="KW-0694">RNA-binding</keyword>
<dbReference type="SMART" id="SM00356">
    <property type="entry name" value="ZnF_C3H1"/>
    <property type="match status" value="1"/>
</dbReference>
<feature type="compositionally biased region" description="Low complexity" evidence="8">
    <location>
        <begin position="66"/>
        <end position="98"/>
    </location>
</feature>
<reference evidence="16" key="4">
    <citation type="journal article" date="2018" name="Nat. Plants">
        <title>Whole-genome landscape of Medicago truncatula symbiotic genes.</title>
        <authorList>
            <person name="Pecrix Y."/>
            <person name="Staton S.E."/>
            <person name="Sallet E."/>
            <person name="Lelandais-Briere C."/>
            <person name="Moreau S."/>
            <person name="Carrere S."/>
            <person name="Blein T."/>
            <person name="Jardinaud M.F."/>
            <person name="Latrasse D."/>
            <person name="Zouine M."/>
            <person name="Zahm M."/>
            <person name="Kreplak J."/>
            <person name="Mayjonade B."/>
            <person name="Satge C."/>
            <person name="Perez M."/>
            <person name="Cauet S."/>
            <person name="Marande W."/>
            <person name="Chantry-Darmon C."/>
            <person name="Lopez-Roques C."/>
            <person name="Bouchez O."/>
            <person name="Berard A."/>
            <person name="Debelle F."/>
            <person name="Munos S."/>
            <person name="Bendahmane A."/>
            <person name="Berges H."/>
            <person name="Niebel A."/>
            <person name="Buitink J."/>
            <person name="Frugier F."/>
            <person name="Benhamed M."/>
            <person name="Crespi M."/>
            <person name="Gouzy J."/>
            <person name="Gamas P."/>
        </authorList>
    </citation>
    <scope>NUCLEOTIDE SEQUENCE [LARGE SCALE GENOMIC DNA]</scope>
    <source>
        <strain evidence="16">cv. Jemalong A17</strain>
    </source>
</reference>
<evidence type="ECO:0000256" key="3">
    <source>
        <dbReference type="ARBA" id="ARBA00022833"/>
    </source>
</evidence>
<evidence type="ECO:0000256" key="2">
    <source>
        <dbReference type="ARBA" id="ARBA00022771"/>
    </source>
</evidence>
<evidence type="ECO:0000256" key="8">
    <source>
        <dbReference type="SAM" id="MobiDB-lite"/>
    </source>
</evidence>
<dbReference type="STRING" id="3880.G7JUR4"/>
<evidence type="ECO:0000259" key="10">
    <source>
        <dbReference type="PROSITE" id="PS50103"/>
    </source>
</evidence>
<dbReference type="Pfam" id="PF00076">
    <property type="entry name" value="RRM_1"/>
    <property type="match status" value="1"/>
</dbReference>
<organism evidence="11 15">
    <name type="scientific">Medicago truncatula</name>
    <name type="common">Barrel medic</name>
    <name type="synonym">Medicago tribuloides</name>
    <dbReference type="NCBI Taxonomy" id="3880"/>
    <lineage>
        <taxon>Eukaryota</taxon>
        <taxon>Viridiplantae</taxon>
        <taxon>Streptophyta</taxon>
        <taxon>Embryophyta</taxon>
        <taxon>Tracheophyta</taxon>
        <taxon>Spermatophyta</taxon>
        <taxon>Magnoliopsida</taxon>
        <taxon>eudicotyledons</taxon>
        <taxon>Gunneridae</taxon>
        <taxon>Pentapetalae</taxon>
        <taxon>rosids</taxon>
        <taxon>fabids</taxon>
        <taxon>Fabales</taxon>
        <taxon>Fabaceae</taxon>
        <taxon>Papilionoideae</taxon>
        <taxon>50 kb inversion clade</taxon>
        <taxon>NPAAA clade</taxon>
        <taxon>Hologalegina</taxon>
        <taxon>IRL clade</taxon>
        <taxon>Trifolieae</taxon>
        <taxon>Medicago</taxon>
    </lineage>
</organism>
<dbReference type="GO" id="GO:0008270">
    <property type="term" value="F:zinc ion binding"/>
    <property type="evidence" value="ECO:0007669"/>
    <property type="project" value="UniProtKB-KW"/>
</dbReference>
<evidence type="ECO:0000313" key="15">
    <source>
        <dbReference type="Proteomes" id="UP000002051"/>
    </source>
</evidence>
<dbReference type="PaxDb" id="3880-AES88040"/>
<feature type="zinc finger region" description="C3H1-type" evidence="7">
    <location>
        <begin position="184"/>
        <end position="211"/>
    </location>
</feature>
<dbReference type="SUPFAM" id="SSF54928">
    <property type="entry name" value="RNA-binding domain, RBD"/>
    <property type="match status" value="1"/>
</dbReference>
<dbReference type="KEGG" id="mtr:11440909"/>
<dbReference type="CDD" id="cd12458">
    <property type="entry name" value="RRM_AtC3H46_like"/>
    <property type="match status" value="1"/>
</dbReference>
<keyword evidence="1 7" id="KW-0479">Metal-binding</keyword>
<dbReference type="GO" id="GO:0003677">
    <property type="term" value="F:DNA binding"/>
    <property type="evidence" value="ECO:0007669"/>
    <property type="project" value="UniProtKB-KW"/>
</dbReference>
<dbReference type="PANTHER" id="PTHR24009">
    <property type="entry name" value="RNA-BINDING (RRM/RBD/RNP MOTIFS)"/>
    <property type="match status" value="1"/>
</dbReference>
<feature type="domain" description="RRM" evidence="9">
    <location>
        <begin position="323"/>
        <end position="399"/>
    </location>
</feature>
<dbReference type="eggNOG" id="ENOG502QWIK">
    <property type="taxonomic scope" value="Eukaryota"/>
</dbReference>
<evidence type="ECO:0000313" key="13">
    <source>
        <dbReference type="EMBL" id="RHN60019.1"/>
    </source>
</evidence>
<feature type="compositionally biased region" description="Low complexity" evidence="8">
    <location>
        <begin position="548"/>
        <end position="563"/>
    </location>
</feature>